<feature type="domain" description="OmpA-like" evidence="2">
    <location>
        <begin position="1"/>
        <end position="119"/>
    </location>
</feature>
<dbReference type="EMBL" id="NOXX01000211">
    <property type="protein sequence ID" value="OYQ42807.1"/>
    <property type="molecule type" value="Genomic_DNA"/>
</dbReference>
<gene>
    <name evidence="3" type="ORF">CHX27_11540</name>
</gene>
<proteinExistence type="predicted"/>
<evidence type="ECO:0000313" key="3">
    <source>
        <dbReference type="EMBL" id="OYQ42807.1"/>
    </source>
</evidence>
<comment type="caution">
    <text evidence="3">The sequence shown here is derived from an EMBL/GenBank/DDBJ whole genome shotgun (WGS) entry which is preliminary data.</text>
</comment>
<evidence type="ECO:0000313" key="4">
    <source>
        <dbReference type="Proteomes" id="UP000216035"/>
    </source>
</evidence>
<dbReference type="PROSITE" id="PS51123">
    <property type="entry name" value="OMPA_2"/>
    <property type="match status" value="2"/>
</dbReference>
<keyword evidence="4" id="KW-1185">Reference proteome</keyword>
<reference evidence="3 4" key="1">
    <citation type="submission" date="2017-07" db="EMBL/GenBank/DDBJ databases">
        <title>Flavobacterium cyanobacteriorum sp. nov., isolated from cyanobacterial aggregates in a eutrophic lake.</title>
        <authorList>
            <person name="Cai H."/>
        </authorList>
    </citation>
    <scope>NUCLEOTIDE SEQUENCE [LARGE SCALE GENOMIC DNA]</scope>
    <source>
        <strain evidence="3 4">TH167</strain>
    </source>
</reference>
<sequence length="294" mass="33250">MTFLLLVFSSAKAQERIDFYFKTGKATFEPVEQNRLEQFIQKNTTVKIVSISGFTDEVGSAQANNKLAKARVQTVVDILNNRILTRTDFRTNNFGEKFAQGLGENALNRKVSILYLKEADIPREEEILGLKPKSSELIAPVVPTSAPKFPEVLRFKNIDGSVSEFSLDTIAMKSIYEARVGEKLKLKNLEFKINTFMIEPRSYGALYELLTVMQSKPSLKIQIQGHICCMPNDSRDLSTQRAKAISNFLQMNGIDKSRLSYKGLGVTKPIYPIPEKNEEERAANRRVEFEIIAN</sequence>
<name>A0A255ZML9_9FLAO</name>
<dbReference type="Gene3D" id="3.30.1330.60">
    <property type="entry name" value="OmpA-like domain"/>
    <property type="match status" value="2"/>
</dbReference>
<keyword evidence="1" id="KW-0472">Membrane</keyword>
<dbReference type="PANTHER" id="PTHR30329:SF21">
    <property type="entry name" value="LIPOPROTEIN YIAD-RELATED"/>
    <property type="match status" value="1"/>
</dbReference>
<evidence type="ECO:0000259" key="2">
    <source>
        <dbReference type="PROSITE" id="PS51123"/>
    </source>
</evidence>
<accession>A0A255ZML9</accession>
<feature type="domain" description="OmpA-like" evidence="2">
    <location>
        <begin position="180"/>
        <end position="294"/>
    </location>
</feature>
<dbReference type="Proteomes" id="UP000216035">
    <property type="component" value="Unassembled WGS sequence"/>
</dbReference>
<dbReference type="InterPro" id="IPR036737">
    <property type="entry name" value="OmpA-like_sf"/>
</dbReference>
<evidence type="ECO:0000256" key="1">
    <source>
        <dbReference type="PROSITE-ProRule" id="PRU00473"/>
    </source>
</evidence>
<protein>
    <recommendedName>
        <fullName evidence="2">OmpA-like domain-containing protein</fullName>
    </recommendedName>
</protein>
<dbReference type="OrthoDB" id="9782229at2"/>
<dbReference type="InterPro" id="IPR050330">
    <property type="entry name" value="Bact_OuterMem_StrucFunc"/>
</dbReference>
<dbReference type="CDD" id="cd07185">
    <property type="entry name" value="OmpA_C-like"/>
    <property type="match status" value="1"/>
</dbReference>
<dbReference type="SUPFAM" id="SSF103088">
    <property type="entry name" value="OmpA-like"/>
    <property type="match status" value="2"/>
</dbReference>
<dbReference type="InterPro" id="IPR006665">
    <property type="entry name" value="OmpA-like"/>
</dbReference>
<dbReference type="PANTHER" id="PTHR30329">
    <property type="entry name" value="STATOR ELEMENT OF FLAGELLAR MOTOR COMPLEX"/>
    <property type="match status" value="1"/>
</dbReference>
<dbReference type="AlphaFoldDB" id="A0A255ZML9"/>
<organism evidence="3 4">
    <name type="scientific">Flavobacterium aurantiibacter</name>
    <dbReference type="NCBI Taxonomy" id="2023067"/>
    <lineage>
        <taxon>Bacteria</taxon>
        <taxon>Pseudomonadati</taxon>
        <taxon>Bacteroidota</taxon>
        <taxon>Flavobacteriia</taxon>
        <taxon>Flavobacteriales</taxon>
        <taxon>Flavobacteriaceae</taxon>
        <taxon>Flavobacterium</taxon>
    </lineage>
</organism>
<dbReference type="Pfam" id="PF00691">
    <property type="entry name" value="OmpA"/>
    <property type="match status" value="2"/>
</dbReference>
<dbReference type="GO" id="GO:0016020">
    <property type="term" value="C:membrane"/>
    <property type="evidence" value="ECO:0007669"/>
    <property type="project" value="UniProtKB-UniRule"/>
</dbReference>